<comment type="similarity">
    <text evidence="1">Belongs to the mTERF family.</text>
</comment>
<dbReference type="PANTHER" id="PTHR13068:SF166">
    <property type="entry name" value="TRANSCRIPTION TERMINATION FACTOR MTERF15, MITOCHONDRIAL-LIKE"/>
    <property type="match status" value="1"/>
</dbReference>
<dbReference type="Proteomes" id="UP000316621">
    <property type="component" value="Chromosome 11"/>
</dbReference>
<protein>
    <submittedName>
        <fullName evidence="4">Uncharacterized protein</fullName>
    </submittedName>
</protein>
<dbReference type="InterPro" id="IPR003690">
    <property type="entry name" value="MTERF"/>
</dbReference>
<name>A0A4Y7LBV4_PAPSO</name>
<dbReference type="GO" id="GO:0003676">
    <property type="term" value="F:nucleic acid binding"/>
    <property type="evidence" value="ECO:0007669"/>
    <property type="project" value="InterPro"/>
</dbReference>
<keyword evidence="2" id="KW-0806">Transcription termination</keyword>
<dbReference type="InterPro" id="IPR038538">
    <property type="entry name" value="MTERF_sf"/>
</dbReference>
<proteinExistence type="inferred from homology"/>
<evidence type="ECO:0000256" key="3">
    <source>
        <dbReference type="ARBA" id="ARBA00022946"/>
    </source>
</evidence>
<sequence length="564" mass="63632">MFRSVWCKLGGTLNRAASSSTLLSAPTAAKFSHFTETRVTSIFFSTTTASNNANTCDSSSFVVSYLINSCGLSESEAISTSKKLNFKTTTKPDSVLTLLKTYGFTESHISKLITKHPAILSSDPHKTLKPKLDFFKSKGLYGTDLADFVSIGPRILMNSFIKVIIPSFDIFKSILDSDENVIQMIKQNSWILSTCRVENVMVNIELLRNQGVPETKISNYLIWHSRVFTQDADKFRKIVEKTKEMGFNPLKTTFLVAIRGQTSMTEANWEKKKDVYKRLGWSEDQIQLAFRKNPCCMTASGKKIMAVINFLVNEMGYDSSSVAECPLILDRSLKRRIIPRCSVIRILVSKGLIKESIPLGSVSTMLDEAFLEKFVSKYEHQVPRLMKVFQETRVASIFFYSFSSTAASNNSDLTTSDSDSSNSFVVFYLINSCGLSQGKAYGFTELHISKLIPRYPSILSSKPDKTLKPRFDFFISKGLYGIELANFIPKEPLILTRGFNNEIIPSFDILKSIVQTDQNVIQMIKRNNWIFGKNLVKRLMVNLEILRNEGVPETKLSVFLNNYP</sequence>
<evidence type="ECO:0000256" key="2">
    <source>
        <dbReference type="ARBA" id="ARBA00022472"/>
    </source>
</evidence>
<dbReference type="OMA" id="CMNIIAS"/>
<dbReference type="SMART" id="SM00733">
    <property type="entry name" value="Mterf"/>
    <property type="match status" value="9"/>
</dbReference>
<dbReference type="Gene3D" id="1.25.70.10">
    <property type="entry name" value="Transcription termination factor 3, mitochondrial"/>
    <property type="match status" value="2"/>
</dbReference>
<organism evidence="4 5">
    <name type="scientific">Papaver somniferum</name>
    <name type="common">Opium poppy</name>
    <dbReference type="NCBI Taxonomy" id="3469"/>
    <lineage>
        <taxon>Eukaryota</taxon>
        <taxon>Viridiplantae</taxon>
        <taxon>Streptophyta</taxon>
        <taxon>Embryophyta</taxon>
        <taxon>Tracheophyta</taxon>
        <taxon>Spermatophyta</taxon>
        <taxon>Magnoliopsida</taxon>
        <taxon>Ranunculales</taxon>
        <taxon>Papaveraceae</taxon>
        <taxon>Papaveroideae</taxon>
        <taxon>Papaver</taxon>
    </lineage>
</organism>
<keyword evidence="2" id="KW-0805">Transcription regulation</keyword>
<evidence type="ECO:0000313" key="5">
    <source>
        <dbReference type="Proteomes" id="UP000316621"/>
    </source>
</evidence>
<dbReference type="FunFam" id="1.25.70.10:FF:000001">
    <property type="entry name" value="Mitochondrial transcription termination factor-like"/>
    <property type="match status" value="1"/>
</dbReference>
<reference evidence="4 5" key="1">
    <citation type="journal article" date="2018" name="Science">
        <title>The opium poppy genome and morphinan production.</title>
        <authorList>
            <person name="Guo L."/>
            <person name="Winzer T."/>
            <person name="Yang X."/>
            <person name="Li Y."/>
            <person name="Ning Z."/>
            <person name="He Z."/>
            <person name="Teodor R."/>
            <person name="Lu Y."/>
            <person name="Bowser T.A."/>
            <person name="Graham I.A."/>
            <person name="Ye K."/>
        </authorList>
    </citation>
    <scope>NUCLEOTIDE SEQUENCE [LARGE SCALE GENOMIC DNA]</scope>
    <source>
        <strain evidence="5">cv. HN1</strain>
        <tissue evidence="4">Leaves</tissue>
    </source>
</reference>
<keyword evidence="5" id="KW-1185">Reference proteome</keyword>
<keyword evidence="2" id="KW-0804">Transcription</keyword>
<dbReference type="Gramene" id="RZC82162">
    <property type="protein sequence ID" value="RZC82162"/>
    <property type="gene ID" value="C5167_044963"/>
</dbReference>
<evidence type="ECO:0000313" key="4">
    <source>
        <dbReference type="EMBL" id="RZC82162.1"/>
    </source>
</evidence>
<evidence type="ECO:0000256" key="1">
    <source>
        <dbReference type="ARBA" id="ARBA00007692"/>
    </source>
</evidence>
<dbReference type="EMBL" id="CM010725">
    <property type="protein sequence ID" value="RZC82162.1"/>
    <property type="molecule type" value="Genomic_DNA"/>
</dbReference>
<dbReference type="PANTHER" id="PTHR13068">
    <property type="entry name" value="CGI-12 PROTEIN-RELATED"/>
    <property type="match status" value="1"/>
</dbReference>
<gene>
    <name evidence="4" type="ORF">C5167_044963</name>
</gene>
<dbReference type="GO" id="GO:0006353">
    <property type="term" value="P:DNA-templated transcription termination"/>
    <property type="evidence" value="ECO:0007669"/>
    <property type="project" value="UniProtKB-KW"/>
</dbReference>
<keyword evidence="3" id="KW-0809">Transit peptide</keyword>
<dbReference type="AlphaFoldDB" id="A0A4Y7LBV4"/>
<accession>A0A4Y7LBV4</accession>
<dbReference type="Pfam" id="PF02536">
    <property type="entry name" value="mTERF"/>
    <property type="match status" value="3"/>
</dbReference>